<evidence type="ECO:0000313" key="3">
    <source>
        <dbReference type="Proteomes" id="UP000503117"/>
    </source>
</evidence>
<dbReference type="CDD" id="cd00093">
    <property type="entry name" value="HTH_XRE"/>
    <property type="match status" value="1"/>
</dbReference>
<dbReference type="SMART" id="SM00530">
    <property type="entry name" value="HTH_XRE"/>
    <property type="match status" value="2"/>
</dbReference>
<evidence type="ECO:0000259" key="1">
    <source>
        <dbReference type="PROSITE" id="PS50943"/>
    </source>
</evidence>
<feature type="domain" description="HTH cro/C1-type" evidence="1">
    <location>
        <begin position="94"/>
        <end position="139"/>
    </location>
</feature>
<dbReference type="Pfam" id="PF13560">
    <property type="entry name" value="HTH_31"/>
    <property type="match status" value="1"/>
</dbReference>
<proteinExistence type="predicted"/>
<keyword evidence="3" id="KW-1185">Reference proteome</keyword>
<sequence length="141" mass="15567">MPTSETPSHFRLHHAAVLRQLRAEAGLSQPALAGIVKRHRTWISKAESGDVNVTVDTVDLIRSALLPSERGKLPLRMRIAKKIFDARTGMHPPMSQEALSITAGCNLKYVNQLELGLVGTTLDQLAKVVDVLQLDYNEVFD</sequence>
<gene>
    <name evidence="2" type="ORF">HH213_17250</name>
</gene>
<organism evidence="2 3">
    <name type="scientific">Duganella dendranthematis</name>
    <dbReference type="NCBI Taxonomy" id="2728021"/>
    <lineage>
        <taxon>Bacteria</taxon>
        <taxon>Pseudomonadati</taxon>
        <taxon>Pseudomonadota</taxon>
        <taxon>Betaproteobacteria</taxon>
        <taxon>Burkholderiales</taxon>
        <taxon>Oxalobacteraceae</taxon>
        <taxon>Telluria group</taxon>
        <taxon>Duganella</taxon>
    </lineage>
</organism>
<dbReference type="Proteomes" id="UP000503117">
    <property type="component" value="Chromosome"/>
</dbReference>
<dbReference type="EMBL" id="CP051684">
    <property type="protein sequence ID" value="QJD91679.1"/>
    <property type="molecule type" value="Genomic_DNA"/>
</dbReference>
<accession>A0ABX6MBH2</accession>
<dbReference type="Gene3D" id="1.10.260.40">
    <property type="entry name" value="lambda repressor-like DNA-binding domains"/>
    <property type="match status" value="2"/>
</dbReference>
<dbReference type="PROSITE" id="PS50943">
    <property type="entry name" value="HTH_CROC1"/>
    <property type="match status" value="2"/>
</dbReference>
<dbReference type="SUPFAM" id="SSF47413">
    <property type="entry name" value="lambda repressor-like DNA-binding domains"/>
    <property type="match status" value="2"/>
</dbReference>
<evidence type="ECO:0000313" key="2">
    <source>
        <dbReference type="EMBL" id="QJD91679.1"/>
    </source>
</evidence>
<name>A0ABX6MBH2_9BURK</name>
<dbReference type="InterPro" id="IPR001387">
    <property type="entry name" value="Cro/C1-type_HTH"/>
</dbReference>
<dbReference type="InterPro" id="IPR010982">
    <property type="entry name" value="Lambda_DNA-bd_dom_sf"/>
</dbReference>
<protein>
    <submittedName>
        <fullName evidence="2">Helix-turn-helix domain-containing protein</fullName>
    </submittedName>
</protein>
<reference evidence="2 3" key="1">
    <citation type="submission" date="2020-04" db="EMBL/GenBank/DDBJ databases">
        <title>Genome sequencing of novel species.</title>
        <authorList>
            <person name="Heo J."/>
            <person name="Kim S.-J."/>
            <person name="Kim J.-S."/>
            <person name="Hong S.-B."/>
            <person name="Kwon S.-W."/>
        </authorList>
    </citation>
    <scope>NUCLEOTIDE SEQUENCE [LARGE SCALE GENOMIC DNA]</scope>
    <source>
        <strain evidence="2 3">AF9R3</strain>
    </source>
</reference>
<dbReference type="RefSeq" id="WP_169113031.1">
    <property type="nucleotide sequence ID" value="NZ_CP051684.1"/>
</dbReference>
<feature type="domain" description="HTH cro/C1-type" evidence="1">
    <location>
        <begin position="18"/>
        <end position="65"/>
    </location>
</feature>